<evidence type="ECO:0008006" key="3">
    <source>
        <dbReference type="Google" id="ProtNLM"/>
    </source>
</evidence>
<evidence type="ECO:0000313" key="2">
    <source>
        <dbReference type="Proteomes" id="UP001648503"/>
    </source>
</evidence>
<dbReference type="Proteomes" id="UP001648503">
    <property type="component" value="Unassembled WGS sequence"/>
</dbReference>
<evidence type="ECO:0000313" key="1">
    <source>
        <dbReference type="EMBL" id="KAH6594007.1"/>
    </source>
</evidence>
<organism evidence="1 2">
    <name type="scientific">Batrachochytrium salamandrivorans</name>
    <dbReference type="NCBI Taxonomy" id="1357716"/>
    <lineage>
        <taxon>Eukaryota</taxon>
        <taxon>Fungi</taxon>
        <taxon>Fungi incertae sedis</taxon>
        <taxon>Chytridiomycota</taxon>
        <taxon>Chytridiomycota incertae sedis</taxon>
        <taxon>Chytridiomycetes</taxon>
        <taxon>Rhizophydiales</taxon>
        <taxon>Rhizophydiales incertae sedis</taxon>
        <taxon>Batrachochytrium</taxon>
    </lineage>
</organism>
<dbReference type="EMBL" id="JAFCIX010000340">
    <property type="protein sequence ID" value="KAH6594007.1"/>
    <property type="molecule type" value="Genomic_DNA"/>
</dbReference>
<gene>
    <name evidence="1" type="ORF">BASA50_006915</name>
</gene>
<accession>A0ABQ8FBI4</accession>
<sequence length="862" mass="93397">MTYSKNAAYAVLHHVAIVTHLLRWVDTPAELGAVSKEASQALRDTEWVIFWLKNHPMKLHVWAETFMRGYIAPSTQADWFVAVSASIKPKTSLWVTRLLIRAGRTFCTRLLASAFGLALPNNDSKLLSSSSKCKEIYKDIIHLFTQPSIKLIQQAMWVLCAFTGALDSMAQILIQQQKEPSSTSCHRNADNTVCVTLSLDLLKPAAFAAIQHAASNNTVLLNTVISCIPDPIATLKDLHYFAMRVGHVASVRFLIETHGYIIGPHVVYLLNHAQQNKNMALVDYLLSCKPSSKEATEAIESWKLAFAIQSTEENSDAVAQIIQSLTLRMMKCVASMQADTGVTFPTFVSSEKDPCITISAGSLLSQQFEMLSEHWRALMEISCAKCHTNLVVELLKMAWMPELAVYQLEISPKMIALALEGEQYDIADALLDSITADDGTPQCGIIDPCTQAVDDTPRSPTVITSVVSAKTLSSDVSANRAETHLLKNLPLGRSERRQELMFRYCSLPDSQLFLEIFPNCCLSELSNWIETVKVHRIDMITFLISSGFSGCSNIITTAPKAHNAEIDTSFRIREDCIWAAFQAGLVDIAQVLQSAGGDLGWMEAASLDLPSLNSILEDASSLSPPLSPYSNATLQQSIPASALAVFRAYGGKTDTMNARVFTIMATEDEENTTSGTVSIRDLLLNSEEQCIGDHGLDSLSSSLNATSIYSLGSRSLRGSAGSTRSSRDGSAVSKRSPCLLRGLRSAGGAFGASSGSCNAMSATSIPSQVSDDYTWNAYLAGNTEDATPSLSWMEPRSATGRNASLVGLGHSGDSAGMRASFRAAHAAQNHPSWASRENDSASSDMGVTDAYAVYAALGGELY</sequence>
<name>A0ABQ8FBI4_9FUNG</name>
<protein>
    <recommendedName>
        <fullName evidence="3">Ankyrin repeat protein</fullName>
    </recommendedName>
</protein>
<comment type="caution">
    <text evidence="1">The sequence shown here is derived from an EMBL/GenBank/DDBJ whole genome shotgun (WGS) entry which is preliminary data.</text>
</comment>
<proteinExistence type="predicted"/>
<reference evidence="1 2" key="1">
    <citation type="submission" date="2021-02" db="EMBL/GenBank/DDBJ databases">
        <title>Variation within the Batrachochytrium salamandrivorans European outbreak.</title>
        <authorList>
            <person name="Kelly M."/>
            <person name="Pasmans F."/>
            <person name="Shea T.P."/>
            <person name="Munoz J.F."/>
            <person name="Carranza S."/>
            <person name="Cuomo C.A."/>
            <person name="Martel A."/>
        </authorList>
    </citation>
    <scope>NUCLEOTIDE SEQUENCE [LARGE SCALE GENOMIC DNA]</scope>
    <source>
        <strain evidence="1 2">AMFP18/2</strain>
    </source>
</reference>
<keyword evidence="2" id="KW-1185">Reference proteome</keyword>